<sequence length="254" mass="28348">MTAPTALPNSAIAGRHSSKDKTAYGLAEAAFQQSSLPVLDKLENFPRFSTKRALARFMAKEQLFQQILPITGIIVECGVYNGAGLFTWAQLSNIHEPVNYTRKIVGFDTFEGFPSVNAVDNQGSLHSQPGDICGSPLEELERSVEKYNSERHLAHIPNVELVKGDFTQTAAQYLEANPHTIISLLYLDFDLYEPTKKALELFLPRMPKGAIVAFDEINCESFPGETRALQEIVGIGTHEIRRFPFEPWVSYMVL</sequence>
<dbReference type="GO" id="GO:0032259">
    <property type="term" value="P:methylation"/>
    <property type="evidence" value="ECO:0007669"/>
    <property type="project" value="UniProtKB-KW"/>
</dbReference>
<protein>
    <submittedName>
        <fullName evidence="1">dTDP-6-deoxy-L-hexose 3-O-methyltransferase</fullName>
    </submittedName>
</protein>
<dbReference type="STRING" id="1122240.GCA_000620105_02774"/>
<organism evidence="1 2">
    <name type="scientific">Microvirgula aerodenitrificans</name>
    <dbReference type="NCBI Taxonomy" id="57480"/>
    <lineage>
        <taxon>Bacteria</taxon>
        <taxon>Pseudomonadati</taxon>
        <taxon>Pseudomonadota</taxon>
        <taxon>Betaproteobacteria</taxon>
        <taxon>Neisseriales</taxon>
        <taxon>Aquaspirillaceae</taxon>
        <taxon>Microvirgula</taxon>
    </lineage>
</organism>
<dbReference type="Gene3D" id="3.40.50.150">
    <property type="entry name" value="Vaccinia Virus protein VP39"/>
    <property type="match status" value="1"/>
</dbReference>
<dbReference type="GO" id="GO:0008168">
    <property type="term" value="F:methyltransferase activity"/>
    <property type="evidence" value="ECO:0007669"/>
    <property type="project" value="UniProtKB-KW"/>
</dbReference>
<keyword evidence="1" id="KW-0808">Transferase</keyword>
<dbReference type="PANTHER" id="PTHR40036">
    <property type="entry name" value="MACROCIN O-METHYLTRANSFERASE"/>
    <property type="match status" value="1"/>
</dbReference>
<dbReference type="InterPro" id="IPR029063">
    <property type="entry name" value="SAM-dependent_MTases_sf"/>
</dbReference>
<reference evidence="1 2" key="1">
    <citation type="submission" date="2018-04" db="EMBL/GenBank/DDBJ databases">
        <title>Denitrifier Microvirgula.</title>
        <authorList>
            <person name="Anderson E."/>
            <person name="Jang J."/>
            <person name="Ishii S."/>
        </authorList>
    </citation>
    <scope>NUCLEOTIDE SEQUENCE [LARGE SCALE GENOMIC DNA]</scope>
    <source>
        <strain evidence="1 2">BE2.4</strain>
    </source>
</reference>
<gene>
    <name evidence="1" type="ORF">DAI18_11950</name>
</gene>
<keyword evidence="1" id="KW-0489">Methyltransferase</keyword>
<dbReference type="SUPFAM" id="SSF53335">
    <property type="entry name" value="S-adenosyl-L-methionine-dependent methyltransferases"/>
    <property type="match status" value="1"/>
</dbReference>
<dbReference type="Pfam" id="PF05711">
    <property type="entry name" value="TylF"/>
    <property type="match status" value="1"/>
</dbReference>
<dbReference type="KEGG" id="maer:DAI18_11950"/>
<dbReference type="Proteomes" id="UP000244173">
    <property type="component" value="Chromosome"/>
</dbReference>
<dbReference type="EMBL" id="CP028519">
    <property type="protein sequence ID" value="AVY94672.1"/>
    <property type="molecule type" value="Genomic_DNA"/>
</dbReference>
<proteinExistence type="predicted"/>
<dbReference type="PANTHER" id="PTHR40036:SF1">
    <property type="entry name" value="MACROCIN O-METHYLTRANSFERASE"/>
    <property type="match status" value="1"/>
</dbReference>
<name>A0A2S0PBG5_9NEIS</name>
<evidence type="ECO:0000313" key="2">
    <source>
        <dbReference type="Proteomes" id="UP000244173"/>
    </source>
</evidence>
<accession>A0A2S0PBG5</accession>
<dbReference type="OrthoDB" id="9799872at2"/>
<evidence type="ECO:0000313" key="1">
    <source>
        <dbReference type="EMBL" id="AVY94672.1"/>
    </source>
</evidence>
<keyword evidence="2" id="KW-1185">Reference proteome</keyword>
<dbReference type="RefSeq" id="WP_107889521.1">
    <property type="nucleotide sequence ID" value="NZ_CP028519.1"/>
</dbReference>
<dbReference type="AlphaFoldDB" id="A0A2S0PBG5"/>
<dbReference type="InterPro" id="IPR008884">
    <property type="entry name" value="TylF_MeTrfase"/>
</dbReference>